<dbReference type="RefSeq" id="WP_238017883.1">
    <property type="nucleotide sequence ID" value="NZ_JAIFZM010000001.1"/>
</dbReference>
<name>A0AAW5B2V0_9BACI</name>
<evidence type="ECO:0000313" key="3">
    <source>
        <dbReference type="Proteomes" id="UP001199631"/>
    </source>
</evidence>
<proteinExistence type="predicted"/>
<accession>A0AAW5B2V0</accession>
<dbReference type="InterPro" id="IPR035218">
    <property type="entry name" value="DUF5327"/>
</dbReference>
<feature type="region of interest" description="Disordered" evidence="1">
    <location>
        <begin position="72"/>
        <end position="99"/>
    </location>
</feature>
<organism evidence="2 3">
    <name type="scientific">Oceanobacillus jordanicus</name>
    <dbReference type="NCBI Taxonomy" id="2867266"/>
    <lineage>
        <taxon>Bacteria</taxon>
        <taxon>Bacillati</taxon>
        <taxon>Bacillota</taxon>
        <taxon>Bacilli</taxon>
        <taxon>Bacillales</taxon>
        <taxon>Bacillaceae</taxon>
        <taxon>Oceanobacillus</taxon>
    </lineage>
</organism>
<dbReference type="EMBL" id="JAIFZM010000001">
    <property type="protein sequence ID" value="MCG3417888.1"/>
    <property type="molecule type" value="Genomic_DNA"/>
</dbReference>
<comment type="caution">
    <text evidence="2">The sequence shown here is derived from an EMBL/GenBank/DDBJ whole genome shotgun (WGS) entry which is preliminary data.</text>
</comment>
<dbReference type="Proteomes" id="UP001199631">
    <property type="component" value="Unassembled WGS sequence"/>
</dbReference>
<gene>
    <name evidence="2" type="ORF">K3T81_01885</name>
</gene>
<evidence type="ECO:0000313" key="2">
    <source>
        <dbReference type="EMBL" id="MCG3417888.1"/>
    </source>
</evidence>
<evidence type="ECO:0000256" key="1">
    <source>
        <dbReference type="SAM" id="MobiDB-lite"/>
    </source>
</evidence>
<dbReference type="Pfam" id="PF17261">
    <property type="entry name" value="DUF5327"/>
    <property type="match status" value="1"/>
</dbReference>
<keyword evidence="3" id="KW-1185">Reference proteome</keyword>
<protein>
    <submittedName>
        <fullName evidence="2">YwdI family protein</fullName>
    </submittedName>
</protein>
<dbReference type="AlphaFoldDB" id="A0AAW5B2V0"/>
<reference evidence="2 3" key="1">
    <citation type="journal article" date="2022" name="Evol. Bioinform. Online">
        <title>Draft Genome Sequence of Oceanobacillus jordanicus Strain GSFE11, a Halotolerant Plant Growth-Promoting Bacterial Endophyte Isolated From the Jordan Valley.</title>
        <authorList>
            <person name="Alhindi T."/>
            <person name="Albdaiwi R."/>
        </authorList>
    </citation>
    <scope>NUCLEOTIDE SEQUENCE [LARGE SCALE GENOMIC DNA]</scope>
    <source>
        <strain evidence="2 3">GSFE11</strain>
    </source>
</reference>
<sequence>MAVANETIIQKMMKELQQAKANKYDDRIVQQHVRSVRLLCDLFLEDEQTTQSETTTKIDDISTEELKAMMGKDATGKQSNKQHNFLDDDEGNGDSIFDF</sequence>